<dbReference type="EMBL" id="JARBHB010000004">
    <property type="protein sequence ID" value="KAJ8885212.1"/>
    <property type="molecule type" value="Genomic_DNA"/>
</dbReference>
<dbReference type="Proteomes" id="UP001159363">
    <property type="component" value="Chromosome X"/>
</dbReference>
<organism evidence="1 2">
    <name type="scientific">Dryococelus australis</name>
    <dbReference type="NCBI Taxonomy" id="614101"/>
    <lineage>
        <taxon>Eukaryota</taxon>
        <taxon>Metazoa</taxon>
        <taxon>Ecdysozoa</taxon>
        <taxon>Arthropoda</taxon>
        <taxon>Hexapoda</taxon>
        <taxon>Insecta</taxon>
        <taxon>Pterygota</taxon>
        <taxon>Neoptera</taxon>
        <taxon>Polyneoptera</taxon>
        <taxon>Phasmatodea</taxon>
        <taxon>Verophasmatodea</taxon>
        <taxon>Anareolatae</taxon>
        <taxon>Phasmatidae</taxon>
        <taxon>Eurycanthinae</taxon>
        <taxon>Dryococelus</taxon>
    </lineage>
</organism>
<name>A0ABQ9HLJ3_9NEOP</name>
<accession>A0ABQ9HLJ3</accession>
<sequence>MRKEDMVGLVGRMKQRVGTICSHRNTAIQLEEDNANLLRHEEESEEDYDSNEESRAFAAAAAHMKSSASPTCSLQGLDRFTICTTTNFKELLDDIYADKCTEVKKKLSGKSVCMALVGWSNVHNNPIVCVSVNDVLDQCTHLTEIIDTEVNSHTYD</sequence>
<reference evidence="1 2" key="1">
    <citation type="submission" date="2023-02" db="EMBL/GenBank/DDBJ databases">
        <title>LHISI_Scaffold_Assembly.</title>
        <authorList>
            <person name="Stuart O.P."/>
            <person name="Cleave R."/>
            <person name="Magrath M.J.L."/>
            <person name="Mikheyev A.S."/>
        </authorList>
    </citation>
    <scope>NUCLEOTIDE SEQUENCE [LARGE SCALE GENOMIC DNA]</scope>
    <source>
        <strain evidence="1">Daus_M_001</strain>
        <tissue evidence="1">Leg muscle</tissue>
    </source>
</reference>
<protein>
    <submittedName>
        <fullName evidence="1">Uncharacterized protein</fullName>
    </submittedName>
</protein>
<evidence type="ECO:0000313" key="1">
    <source>
        <dbReference type="EMBL" id="KAJ8885212.1"/>
    </source>
</evidence>
<evidence type="ECO:0000313" key="2">
    <source>
        <dbReference type="Proteomes" id="UP001159363"/>
    </source>
</evidence>
<proteinExistence type="predicted"/>
<gene>
    <name evidence="1" type="ORF">PR048_011408</name>
</gene>
<keyword evidence="2" id="KW-1185">Reference proteome</keyword>
<comment type="caution">
    <text evidence="1">The sequence shown here is derived from an EMBL/GenBank/DDBJ whole genome shotgun (WGS) entry which is preliminary data.</text>
</comment>